<dbReference type="AlphaFoldDB" id="D5EJ64"/>
<dbReference type="Pfam" id="PF03372">
    <property type="entry name" value="Exo_endo_phos"/>
    <property type="match status" value="1"/>
</dbReference>
<accession>D5EJ64</accession>
<protein>
    <submittedName>
        <fullName evidence="3">Endonuclease/exonuclease/phosphatase</fullName>
    </submittedName>
</protein>
<feature type="signal peptide" evidence="1">
    <location>
        <begin position="1"/>
        <end position="19"/>
    </location>
</feature>
<dbReference type="PROSITE" id="PS51257">
    <property type="entry name" value="PROKAR_LIPOPROTEIN"/>
    <property type="match status" value="1"/>
</dbReference>
<reference evidence="3" key="1">
    <citation type="journal article" date="2010" name="Stand. Genomic Sci.">
        <title>Complete genome sequence of Coraliomargarita akajimensis type strain (04OKA010-24).</title>
        <authorList>
            <person name="Mavromatis K."/>
            <person name="Abt B."/>
            <person name="Brambilla E."/>
            <person name="Lapidus A."/>
            <person name="Copeland A."/>
            <person name="Deshpande S."/>
            <person name="Nolan M."/>
            <person name="Lucas S."/>
            <person name="Tice H."/>
            <person name="Cheng J.F."/>
            <person name="Han C."/>
            <person name="Detter J.C."/>
            <person name="Woyke T."/>
            <person name="Goodwin L."/>
            <person name="Pitluck S."/>
            <person name="Held B."/>
            <person name="Brettin T."/>
            <person name="Tapia R."/>
            <person name="Ivanova N."/>
            <person name="Mikhailova N."/>
            <person name="Pati A."/>
            <person name="Liolios K."/>
            <person name="Chen A."/>
            <person name="Palaniappan K."/>
            <person name="Land M."/>
            <person name="Hauser L."/>
            <person name="Chang Y.J."/>
            <person name="Jeffries C.D."/>
            <person name="Rohde M."/>
            <person name="Goker M."/>
            <person name="Bristow J."/>
            <person name="Eisen J.A."/>
            <person name="Markowitz V."/>
            <person name="Hugenholtz P."/>
            <person name="Klenk H.P."/>
            <person name="Kyrpides N.C."/>
        </authorList>
    </citation>
    <scope>NUCLEOTIDE SEQUENCE [LARGE SCALE GENOMIC DNA]</scope>
    <source>
        <strain evidence="3">DSM 45221</strain>
    </source>
</reference>
<dbReference type="SUPFAM" id="SSF56219">
    <property type="entry name" value="DNase I-like"/>
    <property type="match status" value="1"/>
</dbReference>
<dbReference type="GO" id="GO:0004519">
    <property type="term" value="F:endonuclease activity"/>
    <property type="evidence" value="ECO:0007669"/>
    <property type="project" value="UniProtKB-KW"/>
</dbReference>
<organism evidence="3 4">
    <name type="scientific">Coraliomargarita akajimensis (strain DSM 45221 / IAM 15411 / JCM 23193 / KCTC 12865 / 04OKA010-24)</name>
    <dbReference type="NCBI Taxonomy" id="583355"/>
    <lineage>
        <taxon>Bacteria</taxon>
        <taxon>Pseudomonadati</taxon>
        <taxon>Verrucomicrobiota</taxon>
        <taxon>Opitutia</taxon>
        <taxon>Puniceicoccales</taxon>
        <taxon>Coraliomargaritaceae</taxon>
        <taxon>Coraliomargarita</taxon>
    </lineage>
</organism>
<dbReference type="EMBL" id="CP001998">
    <property type="protein sequence ID" value="ADE54463.1"/>
    <property type="molecule type" value="Genomic_DNA"/>
</dbReference>
<dbReference type="KEGG" id="caa:Caka_1444"/>
<dbReference type="Proteomes" id="UP000000925">
    <property type="component" value="Chromosome"/>
</dbReference>
<proteinExistence type="predicted"/>
<dbReference type="OrthoDB" id="186070at2"/>
<dbReference type="Gene3D" id="3.60.10.10">
    <property type="entry name" value="Endonuclease/exonuclease/phosphatase"/>
    <property type="match status" value="1"/>
</dbReference>
<keyword evidence="4" id="KW-1185">Reference proteome</keyword>
<evidence type="ECO:0000259" key="2">
    <source>
        <dbReference type="Pfam" id="PF03372"/>
    </source>
</evidence>
<gene>
    <name evidence="3" type="ordered locus">Caka_1444</name>
</gene>
<keyword evidence="3" id="KW-0378">Hydrolase</keyword>
<dbReference type="STRING" id="583355.Caka_1444"/>
<sequence length="299" mass="34158">MRSSWIAACFLLGVVSCFAAQAQLRVASLNLDNYLIMDRSVDGRWRKEYPKPESEKHALRQAILSVRPDVLVVQEIGGAEFLEELRLDLANLGLEYSSAIHMRGSDTVRHVAVLSMVEPQSIVRHADLNFAYMERRQAVSRGLLELSFEGRGGQNFRLFAVHLKSRRTTEKADPQSVLWRTREAEACRNRIIERHDGDGNLPYLVVGDFNDHPRSSTLRRFYQRGERELGHWVPAADSRGQVWTHFYAREYSYSTVDGFVASPELLPSIKNGRATIVDDPRTLSASDHRMVYLDLDFNH</sequence>
<name>D5EJ64_CORAD</name>
<keyword evidence="3" id="KW-0255">Endonuclease</keyword>
<evidence type="ECO:0000313" key="3">
    <source>
        <dbReference type="EMBL" id="ADE54463.1"/>
    </source>
</evidence>
<feature type="domain" description="Endonuclease/exonuclease/phosphatase" evidence="2">
    <location>
        <begin position="56"/>
        <end position="265"/>
    </location>
</feature>
<evidence type="ECO:0000256" key="1">
    <source>
        <dbReference type="SAM" id="SignalP"/>
    </source>
</evidence>
<feature type="chain" id="PRO_5003070750" evidence="1">
    <location>
        <begin position="20"/>
        <end position="299"/>
    </location>
</feature>
<keyword evidence="3" id="KW-0269">Exonuclease</keyword>
<keyword evidence="3" id="KW-0540">Nuclease</keyword>
<dbReference type="GO" id="GO:0004527">
    <property type="term" value="F:exonuclease activity"/>
    <property type="evidence" value="ECO:0007669"/>
    <property type="project" value="UniProtKB-KW"/>
</dbReference>
<evidence type="ECO:0000313" key="4">
    <source>
        <dbReference type="Proteomes" id="UP000000925"/>
    </source>
</evidence>
<dbReference type="eggNOG" id="COG2374">
    <property type="taxonomic scope" value="Bacteria"/>
</dbReference>
<keyword evidence="1" id="KW-0732">Signal</keyword>
<dbReference type="PANTHER" id="PTHR42834:SF1">
    <property type="entry name" value="ENDONUCLEASE_EXONUCLEASE_PHOSPHATASE FAMILY PROTEIN (AFU_ORTHOLOGUE AFUA_3G09210)"/>
    <property type="match status" value="1"/>
</dbReference>
<dbReference type="RefSeq" id="WP_013043185.1">
    <property type="nucleotide sequence ID" value="NC_014008.1"/>
</dbReference>
<dbReference type="InterPro" id="IPR005135">
    <property type="entry name" value="Endo/exonuclease/phosphatase"/>
</dbReference>
<dbReference type="HOGENOM" id="CLU_067081_0_0_0"/>
<dbReference type="PANTHER" id="PTHR42834">
    <property type="entry name" value="ENDONUCLEASE/EXONUCLEASE/PHOSPHATASE FAMILY PROTEIN (AFU_ORTHOLOGUE AFUA_3G09210)"/>
    <property type="match status" value="1"/>
</dbReference>
<dbReference type="InterPro" id="IPR036691">
    <property type="entry name" value="Endo/exonu/phosph_ase_sf"/>
</dbReference>